<keyword evidence="1" id="KW-0175">Coiled coil</keyword>
<evidence type="ECO:0000256" key="2">
    <source>
        <dbReference type="SAM" id="MobiDB-lite"/>
    </source>
</evidence>
<evidence type="ECO:0000256" key="1">
    <source>
        <dbReference type="SAM" id="Coils"/>
    </source>
</evidence>
<gene>
    <name evidence="3" type="ORF">OIU85_005453</name>
</gene>
<feature type="coiled-coil region" evidence="1">
    <location>
        <begin position="189"/>
        <end position="216"/>
    </location>
</feature>
<feature type="region of interest" description="Disordered" evidence="2">
    <location>
        <begin position="308"/>
        <end position="344"/>
    </location>
</feature>
<feature type="coiled-coil region" evidence="1">
    <location>
        <begin position="38"/>
        <end position="100"/>
    </location>
</feature>
<reference evidence="3" key="1">
    <citation type="submission" date="2022-11" db="EMBL/GenBank/DDBJ databases">
        <authorList>
            <person name="Hyden B.L."/>
            <person name="Feng K."/>
            <person name="Yates T."/>
            <person name="Jawdy S."/>
            <person name="Smart L.B."/>
            <person name="Muchero W."/>
        </authorList>
    </citation>
    <scope>NUCLEOTIDE SEQUENCE</scope>
    <source>
        <tissue evidence="3">Shoot tip</tissue>
    </source>
</reference>
<protein>
    <submittedName>
        <fullName evidence="3">Uncharacterized protein</fullName>
    </submittedName>
</protein>
<dbReference type="EMBL" id="JAPFFL010000012">
    <property type="protein sequence ID" value="KAJ6689044.1"/>
    <property type="molecule type" value="Genomic_DNA"/>
</dbReference>
<dbReference type="OrthoDB" id="1923550at2759"/>
<comment type="caution">
    <text evidence="3">The sequence shown here is derived from an EMBL/GenBank/DDBJ whole genome shotgun (WGS) entry which is preliminary data.</text>
</comment>
<proteinExistence type="predicted"/>
<keyword evidence="4" id="KW-1185">Reference proteome</keyword>
<dbReference type="AlphaFoldDB" id="A0A9Q0ST32"/>
<name>A0A9Q0ST32_SALVM</name>
<accession>A0A9Q0ST32</accession>
<feature type="compositionally biased region" description="Polar residues" evidence="2">
    <location>
        <begin position="309"/>
        <end position="325"/>
    </location>
</feature>
<evidence type="ECO:0000313" key="4">
    <source>
        <dbReference type="Proteomes" id="UP001151529"/>
    </source>
</evidence>
<sequence length="411" mass="46523">MELLKLSKFKLQLQALATEVGGLREREQSATEQCRILIQKQKQTDEEYRRQLQEFQSEFASSNELRQKLQRKVSYLQNDNALLEDKNKDLKGTIQSLLQSKESFVNSYQELTCEMKRSIESGDRKLIVLSEKINSHLSLFDSIEREALSIKQLVDKAQLLVSEKEEVVAGLRSKMDKVSAFENVFFERIRNLENRLKGDEDEFRRKDRIISELEEQLEVAKVNNRCQTQIEELQKTLFAKDAVIQNLISEKEALHCEVGGLAIILQKIQETVVNMNEEDKRLFSSLLECQGDCDMVVTKEDIDRIEDMVQNSGEPSPNKASSMGTGENRGWGHNSDGNILQEDNHSNSSVSELICSPLQSPCSLLHSAANGPSISVNNAKVNCTAIAHHLDSECSTTQAETSEDPDKTQKV</sequence>
<reference evidence="3" key="2">
    <citation type="journal article" date="2023" name="Int. J. Mol. Sci.">
        <title>De Novo Assembly and Annotation of 11 Diverse Shrub Willow (Salix) Genomes Reveals Novel Gene Organization in Sex-Linked Regions.</title>
        <authorList>
            <person name="Hyden B."/>
            <person name="Feng K."/>
            <person name="Yates T.B."/>
            <person name="Jawdy S."/>
            <person name="Cereghino C."/>
            <person name="Smart L.B."/>
            <person name="Muchero W."/>
        </authorList>
    </citation>
    <scope>NUCLEOTIDE SEQUENCE [LARGE SCALE GENOMIC DNA]</scope>
    <source>
        <tissue evidence="3">Shoot tip</tissue>
    </source>
</reference>
<evidence type="ECO:0000313" key="3">
    <source>
        <dbReference type="EMBL" id="KAJ6689044.1"/>
    </source>
</evidence>
<organism evidence="3 4">
    <name type="scientific">Salix viminalis</name>
    <name type="common">Common osier</name>
    <name type="synonym">Basket willow</name>
    <dbReference type="NCBI Taxonomy" id="40686"/>
    <lineage>
        <taxon>Eukaryota</taxon>
        <taxon>Viridiplantae</taxon>
        <taxon>Streptophyta</taxon>
        <taxon>Embryophyta</taxon>
        <taxon>Tracheophyta</taxon>
        <taxon>Spermatophyta</taxon>
        <taxon>Magnoliopsida</taxon>
        <taxon>eudicotyledons</taxon>
        <taxon>Gunneridae</taxon>
        <taxon>Pentapetalae</taxon>
        <taxon>rosids</taxon>
        <taxon>fabids</taxon>
        <taxon>Malpighiales</taxon>
        <taxon>Salicaceae</taxon>
        <taxon>Saliceae</taxon>
        <taxon>Salix</taxon>
    </lineage>
</organism>
<dbReference type="Proteomes" id="UP001151529">
    <property type="component" value="Chromosome 8"/>
</dbReference>